<dbReference type="GeneID" id="104721842"/>
<organism evidence="1 2">
    <name type="scientific">Camelina sativa</name>
    <name type="common">False flax</name>
    <name type="synonym">Myagrum sativum</name>
    <dbReference type="NCBI Taxonomy" id="90675"/>
    <lineage>
        <taxon>Eukaryota</taxon>
        <taxon>Viridiplantae</taxon>
        <taxon>Streptophyta</taxon>
        <taxon>Embryophyta</taxon>
        <taxon>Tracheophyta</taxon>
        <taxon>Spermatophyta</taxon>
        <taxon>Magnoliopsida</taxon>
        <taxon>eudicotyledons</taxon>
        <taxon>Gunneridae</taxon>
        <taxon>Pentapetalae</taxon>
        <taxon>rosids</taxon>
        <taxon>malvids</taxon>
        <taxon>Brassicales</taxon>
        <taxon>Brassicaceae</taxon>
        <taxon>Camelineae</taxon>
        <taxon>Camelina</taxon>
    </lineage>
</organism>
<gene>
    <name evidence="2" type="primary">LOC104721842</name>
</gene>
<reference evidence="2" key="2">
    <citation type="submission" date="2025-08" db="UniProtKB">
        <authorList>
            <consortium name="RefSeq"/>
        </authorList>
    </citation>
    <scope>IDENTIFICATION</scope>
</reference>
<protein>
    <submittedName>
        <fullName evidence="2">Uncharacterized protein LOC104721842</fullName>
    </submittedName>
</protein>
<dbReference type="RefSeq" id="XP_010438210.2">
    <property type="nucleotide sequence ID" value="XM_010439908.2"/>
</dbReference>
<keyword evidence="1" id="KW-1185">Reference proteome</keyword>
<dbReference type="Proteomes" id="UP000694864">
    <property type="component" value="Chromosome 11"/>
</dbReference>
<accession>A0ABM0UA92</accession>
<sequence length="240" mass="26150">MATASSNPCHPDCERAMKAQEDYDASQSAALVAAELISCARLKVKLDTELTRYSAQFLVDNACPKKEDGQRSVLTVKDALAFALKEGIPKEGLWPPLGCLVPPPPSSASHIPRVSLKGKVAEANDLVGLVNLLLLHGQPVGGKLHMWSPEIDSYVNENFQAPPGYESRYVGLRDVIIVAVGMVEEEIVATVKIWYKKKTALIKVSYSEMLTFPQCIGDTIQVIGPTKLLVDFCVPFLSIK</sequence>
<reference evidence="1" key="1">
    <citation type="journal article" date="2014" name="Nat. Commun.">
        <title>The emerging biofuel crop Camelina sativa retains a highly undifferentiated hexaploid genome structure.</title>
        <authorList>
            <person name="Kagale S."/>
            <person name="Koh C."/>
            <person name="Nixon J."/>
            <person name="Bollina V."/>
            <person name="Clarke W.E."/>
            <person name="Tuteja R."/>
            <person name="Spillane C."/>
            <person name="Robinson S.J."/>
            <person name="Links M.G."/>
            <person name="Clarke C."/>
            <person name="Higgins E.E."/>
            <person name="Huebert T."/>
            <person name="Sharpe A.G."/>
            <person name="Parkin I.A."/>
        </authorList>
    </citation>
    <scope>NUCLEOTIDE SEQUENCE [LARGE SCALE GENOMIC DNA]</scope>
    <source>
        <strain evidence="1">cv. DH55</strain>
    </source>
</reference>
<proteinExistence type="predicted"/>
<evidence type="ECO:0000313" key="2">
    <source>
        <dbReference type="RefSeq" id="XP_010438210.2"/>
    </source>
</evidence>
<name>A0ABM0UA92_CAMSA</name>
<evidence type="ECO:0000313" key="1">
    <source>
        <dbReference type="Proteomes" id="UP000694864"/>
    </source>
</evidence>